<dbReference type="PANTHER" id="PTHR41324">
    <property type="entry name" value="MEMBRANE PROTEIN-RELATED"/>
    <property type="match status" value="1"/>
</dbReference>
<keyword evidence="1" id="KW-0812">Transmembrane</keyword>
<organism evidence="2 3">
    <name type="scientific">Entotheonella factor</name>
    <dbReference type="NCBI Taxonomy" id="1429438"/>
    <lineage>
        <taxon>Bacteria</taxon>
        <taxon>Pseudomonadati</taxon>
        <taxon>Nitrospinota/Tectimicrobiota group</taxon>
        <taxon>Candidatus Tectimicrobiota</taxon>
        <taxon>Candidatus Entotheonellia</taxon>
        <taxon>Candidatus Entotheonellales</taxon>
        <taxon>Candidatus Entotheonellaceae</taxon>
        <taxon>Candidatus Entotheonella</taxon>
    </lineage>
</organism>
<name>W4LXA4_ENTF1</name>
<keyword evidence="1" id="KW-0472">Membrane</keyword>
<keyword evidence="3" id="KW-1185">Reference proteome</keyword>
<keyword evidence="1" id="KW-1133">Transmembrane helix</keyword>
<feature type="transmembrane region" description="Helical" evidence="1">
    <location>
        <begin position="60"/>
        <end position="86"/>
    </location>
</feature>
<sequence length="318" mass="35584">MMTGRTERYAMALLSCLFTLIPVIAPMRGLIFSLVAPAPLVVLGAKHPWRYSLSVLGFEIAVLLFLQGPAVLFTVFYYALAPLVMAQAIRLRYTITRTITWSVVIPCGLNMLLLAGYSAVVQGSPLTLVERTVESLMQVAQEQMPLPESSPDGSDEADEDVAMTVKSMSQVILMILPAMMLMNFLFTNVVNYVLVRWYFGRGQPSFVIDPEDLGAWHLTDHMVWVFVTSGIMLMLPSALLNVVGWNVFILTLALYLLHGIAIAVFWLRRLPLPVSGRWLLVFIAFLFVGPLLLLTCIAAGLFDIWLDFRRQRQEPLVC</sequence>
<comment type="caution">
    <text evidence="2">The sequence shown here is derived from an EMBL/GenBank/DDBJ whole genome shotgun (WGS) entry which is preliminary data.</text>
</comment>
<feature type="transmembrane region" description="Helical" evidence="1">
    <location>
        <begin position="215"/>
        <end position="235"/>
    </location>
</feature>
<gene>
    <name evidence="2" type="ORF">ETSY1_03175</name>
</gene>
<feature type="transmembrane region" description="Helical" evidence="1">
    <location>
        <begin position="247"/>
        <end position="267"/>
    </location>
</feature>
<evidence type="ECO:0000313" key="3">
    <source>
        <dbReference type="Proteomes" id="UP000019141"/>
    </source>
</evidence>
<evidence type="ECO:0008006" key="4">
    <source>
        <dbReference type="Google" id="ProtNLM"/>
    </source>
</evidence>
<dbReference type="AlphaFoldDB" id="W4LXA4"/>
<reference evidence="2 3" key="1">
    <citation type="journal article" date="2014" name="Nature">
        <title>An environmental bacterial taxon with a large and distinct metabolic repertoire.</title>
        <authorList>
            <person name="Wilson M.C."/>
            <person name="Mori T."/>
            <person name="Ruckert C."/>
            <person name="Uria A.R."/>
            <person name="Helf M.J."/>
            <person name="Takada K."/>
            <person name="Gernert C."/>
            <person name="Steffens U.A."/>
            <person name="Heycke N."/>
            <person name="Schmitt S."/>
            <person name="Rinke C."/>
            <person name="Helfrich E.J."/>
            <person name="Brachmann A.O."/>
            <person name="Gurgui C."/>
            <person name="Wakimoto T."/>
            <person name="Kracht M."/>
            <person name="Crusemann M."/>
            <person name="Hentschel U."/>
            <person name="Abe I."/>
            <person name="Matsunaga S."/>
            <person name="Kalinowski J."/>
            <person name="Takeyama H."/>
            <person name="Piel J."/>
        </authorList>
    </citation>
    <scope>NUCLEOTIDE SEQUENCE [LARGE SCALE GENOMIC DNA]</scope>
    <source>
        <strain evidence="3">TSY1</strain>
    </source>
</reference>
<dbReference type="Proteomes" id="UP000019141">
    <property type="component" value="Unassembled WGS sequence"/>
</dbReference>
<evidence type="ECO:0000313" key="2">
    <source>
        <dbReference type="EMBL" id="ETX02550.1"/>
    </source>
</evidence>
<feature type="transmembrane region" description="Helical" evidence="1">
    <location>
        <begin position="279"/>
        <end position="302"/>
    </location>
</feature>
<accession>W4LXA4</accession>
<feature type="transmembrane region" description="Helical" evidence="1">
    <location>
        <begin position="171"/>
        <end position="194"/>
    </location>
</feature>
<dbReference type="InterPro" id="IPR018710">
    <property type="entry name" value="DUF2232"/>
</dbReference>
<dbReference type="Pfam" id="PF09991">
    <property type="entry name" value="DUF2232"/>
    <property type="match status" value="1"/>
</dbReference>
<dbReference type="EMBL" id="AZHW01000131">
    <property type="protein sequence ID" value="ETX02550.1"/>
    <property type="molecule type" value="Genomic_DNA"/>
</dbReference>
<evidence type="ECO:0000256" key="1">
    <source>
        <dbReference type="SAM" id="Phobius"/>
    </source>
</evidence>
<dbReference type="PANTHER" id="PTHR41324:SF1">
    <property type="entry name" value="DUF2232 DOMAIN-CONTAINING PROTEIN"/>
    <property type="match status" value="1"/>
</dbReference>
<protein>
    <recommendedName>
        <fullName evidence="4">DUF2232 domain-containing protein</fullName>
    </recommendedName>
</protein>
<proteinExistence type="predicted"/>
<dbReference type="HOGENOM" id="CLU_068641_1_0_7"/>
<feature type="transmembrane region" description="Helical" evidence="1">
    <location>
        <begin position="98"/>
        <end position="120"/>
    </location>
</feature>